<organism evidence="2 3">
    <name type="scientific">Dorea hominis</name>
    <dbReference type="NCBI Taxonomy" id="2763040"/>
    <lineage>
        <taxon>Bacteria</taxon>
        <taxon>Bacillati</taxon>
        <taxon>Bacillota</taxon>
        <taxon>Clostridia</taxon>
        <taxon>Lachnospirales</taxon>
        <taxon>Lachnospiraceae</taxon>
        <taxon>Dorea</taxon>
    </lineage>
</organism>
<evidence type="ECO:0000256" key="1">
    <source>
        <dbReference type="SAM" id="Phobius"/>
    </source>
</evidence>
<keyword evidence="1" id="KW-0812">Transmembrane</keyword>
<feature type="transmembrane region" description="Helical" evidence="1">
    <location>
        <begin position="174"/>
        <end position="193"/>
    </location>
</feature>
<keyword evidence="1" id="KW-1133">Transmembrane helix</keyword>
<proteinExistence type="predicted"/>
<dbReference type="Gene3D" id="1.10.1900.10">
    <property type="entry name" value="c-terminal domain of poly(a) binding protein"/>
    <property type="match status" value="1"/>
</dbReference>
<evidence type="ECO:0008006" key="4">
    <source>
        <dbReference type="Google" id="ProtNLM"/>
    </source>
</evidence>
<gene>
    <name evidence="2" type="ORF">H8S07_02325</name>
</gene>
<comment type="caution">
    <text evidence="2">The sequence shown here is derived from an EMBL/GenBank/DDBJ whole genome shotgun (WGS) entry which is preliminary data.</text>
</comment>
<feature type="transmembrane region" description="Helical" evidence="1">
    <location>
        <begin position="141"/>
        <end position="162"/>
    </location>
</feature>
<dbReference type="SUPFAM" id="SSF158560">
    <property type="entry name" value="BH3980-like"/>
    <property type="match status" value="1"/>
</dbReference>
<accession>A0ABR7ES54</accession>
<keyword evidence="3" id="KW-1185">Reference proteome</keyword>
<reference evidence="2 3" key="1">
    <citation type="submission" date="2020-08" db="EMBL/GenBank/DDBJ databases">
        <title>Genome public.</title>
        <authorList>
            <person name="Liu C."/>
            <person name="Sun Q."/>
        </authorList>
    </citation>
    <scope>NUCLEOTIDE SEQUENCE [LARGE SCALE GENOMIC DNA]</scope>
    <source>
        <strain evidence="2 3">NSJ-36</strain>
    </source>
</reference>
<protein>
    <recommendedName>
        <fullName evidence="4">DUF1700 domain-containing protein</fullName>
    </recommendedName>
</protein>
<feature type="transmembrane region" description="Helical" evidence="1">
    <location>
        <begin position="111"/>
        <end position="129"/>
    </location>
</feature>
<dbReference type="EMBL" id="JACOOY010000002">
    <property type="protein sequence ID" value="MBC5664124.1"/>
    <property type="molecule type" value="Genomic_DNA"/>
</dbReference>
<feature type="transmembrane region" description="Helical" evidence="1">
    <location>
        <begin position="85"/>
        <end position="105"/>
    </location>
</feature>
<dbReference type="Proteomes" id="UP000647235">
    <property type="component" value="Unassembled WGS sequence"/>
</dbReference>
<evidence type="ECO:0000313" key="3">
    <source>
        <dbReference type="Proteomes" id="UP000647235"/>
    </source>
</evidence>
<name>A0ABR7ES54_9FIRM</name>
<evidence type="ECO:0000313" key="2">
    <source>
        <dbReference type="EMBL" id="MBC5664124.1"/>
    </source>
</evidence>
<sequence length="205" mass="23154">MKLTKENEKIMRKAKRYIRTFPLSTEEIRQIEEDITGMALESQERGEDFMEVIGKPIREFCEDLVYSIGGMQALGGRKLLRISGIYFQLYGLLPISMGLVAVFGGLSATEIIYYNIFAAYAFFMGYYAEHGCNTPEKGNKILALGLIFLIFIAGNDIYNAIMSIDSPIETGDCIIFLFGLILDYPMTLIYIIGARRNRAHSPNEI</sequence>
<keyword evidence="1" id="KW-0472">Membrane</keyword>
<dbReference type="RefSeq" id="WP_117537207.1">
    <property type="nucleotide sequence ID" value="NZ_JACOOY010000002.1"/>
</dbReference>